<feature type="domain" description="Phospholipase/carboxylesterase/thioesterase" evidence="11">
    <location>
        <begin position="10"/>
        <end position="223"/>
    </location>
</feature>
<dbReference type="InterPro" id="IPR050565">
    <property type="entry name" value="LYPA1-2/EST-like"/>
</dbReference>
<dbReference type="Proteomes" id="UP001186944">
    <property type="component" value="Unassembled WGS sequence"/>
</dbReference>
<evidence type="ECO:0000256" key="2">
    <source>
        <dbReference type="ARBA" id="ARBA00006499"/>
    </source>
</evidence>
<organism evidence="12 13">
    <name type="scientific">Pinctada imbricata</name>
    <name type="common">Atlantic pearl-oyster</name>
    <name type="synonym">Pinctada martensii</name>
    <dbReference type="NCBI Taxonomy" id="66713"/>
    <lineage>
        <taxon>Eukaryota</taxon>
        <taxon>Metazoa</taxon>
        <taxon>Spiralia</taxon>
        <taxon>Lophotrochozoa</taxon>
        <taxon>Mollusca</taxon>
        <taxon>Bivalvia</taxon>
        <taxon>Autobranchia</taxon>
        <taxon>Pteriomorphia</taxon>
        <taxon>Pterioida</taxon>
        <taxon>Pterioidea</taxon>
        <taxon>Pteriidae</taxon>
        <taxon>Pinctada</taxon>
    </lineage>
</organism>
<sequence length="225" mass="24487">MGNSSSQAMNSPVIVAAQARHTATLIFLHGLGDTGHGWADGFRMMKLNNIKCVCPNAPIQHVTLNAGMKMPSWFDIIGLGPDGPEDEAGIKTASNILKTLIEDEVKSGIPLNRIMVGGFSQGGAVALYTAMTLGKPFAGVVGLSTWMPLHKQFKELTTADYIKDLPIFQGHGYEDPLVPFRWAEATSKLLKTVVKNHSFQSYPMGHSSCPQEMMDVKEFLEKTLP</sequence>
<dbReference type="EMBL" id="VSWD01000010">
    <property type="protein sequence ID" value="KAK3091501.1"/>
    <property type="molecule type" value="Genomic_DNA"/>
</dbReference>
<proteinExistence type="inferred from homology"/>
<evidence type="ECO:0000256" key="9">
    <source>
        <dbReference type="ARBA" id="ARBA00047337"/>
    </source>
</evidence>
<dbReference type="GO" id="GO:0052689">
    <property type="term" value="F:carboxylic ester hydrolase activity"/>
    <property type="evidence" value="ECO:0007669"/>
    <property type="project" value="TreeGrafter"/>
</dbReference>
<dbReference type="InterPro" id="IPR003140">
    <property type="entry name" value="PLipase/COase/thioEstase"/>
</dbReference>
<dbReference type="Gene3D" id="3.40.50.1820">
    <property type="entry name" value="alpha/beta hydrolase"/>
    <property type="match status" value="1"/>
</dbReference>
<dbReference type="GO" id="GO:0005737">
    <property type="term" value="C:cytoplasm"/>
    <property type="evidence" value="ECO:0007669"/>
    <property type="project" value="UniProtKB-SubCell"/>
</dbReference>
<gene>
    <name evidence="12" type="ORF">FSP39_020287</name>
</gene>
<dbReference type="Pfam" id="PF02230">
    <property type="entry name" value="Abhydrolase_2"/>
    <property type="match status" value="1"/>
</dbReference>
<protein>
    <recommendedName>
        <fullName evidence="3">palmitoyl-protein hydrolase</fullName>
        <ecNumber evidence="3">3.1.2.22</ecNumber>
    </recommendedName>
    <alternativeName>
        <fullName evidence="8">Palmitoyl-protein hydrolase</fullName>
    </alternativeName>
</protein>
<evidence type="ECO:0000259" key="11">
    <source>
        <dbReference type="Pfam" id="PF02230"/>
    </source>
</evidence>
<name>A0AA88Y8N3_PINIB</name>
<evidence type="ECO:0000256" key="4">
    <source>
        <dbReference type="ARBA" id="ARBA00022490"/>
    </source>
</evidence>
<evidence type="ECO:0000313" key="13">
    <source>
        <dbReference type="Proteomes" id="UP001186944"/>
    </source>
</evidence>
<comment type="catalytic activity">
    <reaction evidence="10">
        <text>1-hexadecanoyl-sn-glycero-3-phosphocholine + H2O = sn-glycerol 3-phosphocholine + hexadecanoate + H(+)</text>
        <dbReference type="Rhea" id="RHEA:40435"/>
        <dbReference type="ChEBI" id="CHEBI:7896"/>
        <dbReference type="ChEBI" id="CHEBI:15377"/>
        <dbReference type="ChEBI" id="CHEBI:15378"/>
        <dbReference type="ChEBI" id="CHEBI:16870"/>
        <dbReference type="ChEBI" id="CHEBI:72998"/>
    </reaction>
    <physiologicalReaction direction="left-to-right" evidence="10">
        <dbReference type="Rhea" id="RHEA:40436"/>
    </physiologicalReaction>
</comment>
<evidence type="ECO:0000256" key="1">
    <source>
        <dbReference type="ARBA" id="ARBA00004496"/>
    </source>
</evidence>
<evidence type="ECO:0000256" key="10">
    <source>
        <dbReference type="ARBA" id="ARBA00048656"/>
    </source>
</evidence>
<reference evidence="12" key="1">
    <citation type="submission" date="2019-08" db="EMBL/GenBank/DDBJ databases">
        <title>The improved chromosome-level genome for the pearl oyster Pinctada fucata martensii using PacBio sequencing and Hi-C.</title>
        <authorList>
            <person name="Zheng Z."/>
        </authorList>
    </citation>
    <scope>NUCLEOTIDE SEQUENCE</scope>
    <source>
        <strain evidence="12">ZZ-2019</strain>
        <tissue evidence="12">Adductor muscle</tissue>
    </source>
</reference>
<dbReference type="AlphaFoldDB" id="A0AA88Y8N3"/>
<keyword evidence="6" id="KW-0276">Fatty acid metabolism</keyword>
<keyword evidence="4" id="KW-0963">Cytoplasm</keyword>
<dbReference type="PANTHER" id="PTHR10655:SF68">
    <property type="entry name" value="PALMITOYL-PROTEIN HYDROLASE"/>
    <property type="match status" value="1"/>
</dbReference>
<dbReference type="FunFam" id="3.40.50.1820:FF:000010">
    <property type="entry name" value="Acyl-protein thioesterase 2"/>
    <property type="match status" value="1"/>
</dbReference>
<evidence type="ECO:0000256" key="5">
    <source>
        <dbReference type="ARBA" id="ARBA00022801"/>
    </source>
</evidence>
<dbReference type="GO" id="GO:0006631">
    <property type="term" value="P:fatty acid metabolic process"/>
    <property type="evidence" value="ECO:0007669"/>
    <property type="project" value="UniProtKB-KW"/>
</dbReference>
<dbReference type="SUPFAM" id="SSF53474">
    <property type="entry name" value="alpha/beta-Hydrolases"/>
    <property type="match status" value="1"/>
</dbReference>
<evidence type="ECO:0000313" key="12">
    <source>
        <dbReference type="EMBL" id="KAK3091501.1"/>
    </source>
</evidence>
<keyword evidence="13" id="KW-1185">Reference proteome</keyword>
<comment type="catalytic activity">
    <reaction evidence="9">
        <text>S-hexadecanoyl-L-cysteinyl-[protein] + H2O = L-cysteinyl-[protein] + hexadecanoate + H(+)</text>
        <dbReference type="Rhea" id="RHEA:19233"/>
        <dbReference type="Rhea" id="RHEA-COMP:10131"/>
        <dbReference type="Rhea" id="RHEA-COMP:11032"/>
        <dbReference type="ChEBI" id="CHEBI:7896"/>
        <dbReference type="ChEBI" id="CHEBI:15377"/>
        <dbReference type="ChEBI" id="CHEBI:15378"/>
        <dbReference type="ChEBI" id="CHEBI:29950"/>
        <dbReference type="ChEBI" id="CHEBI:74151"/>
        <dbReference type="EC" id="3.1.2.22"/>
    </reaction>
</comment>
<dbReference type="PANTHER" id="PTHR10655">
    <property type="entry name" value="LYSOPHOSPHOLIPASE-RELATED"/>
    <property type="match status" value="1"/>
</dbReference>
<keyword evidence="7" id="KW-0443">Lipid metabolism</keyword>
<dbReference type="EC" id="3.1.2.22" evidence="3"/>
<evidence type="ECO:0000256" key="3">
    <source>
        <dbReference type="ARBA" id="ARBA00012423"/>
    </source>
</evidence>
<evidence type="ECO:0000256" key="6">
    <source>
        <dbReference type="ARBA" id="ARBA00022832"/>
    </source>
</evidence>
<evidence type="ECO:0000256" key="7">
    <source>
        <dbReference type="ARBA" id="ARBA00023098"/>
    </source>
</evidence>
<comment type="subcellular location">
    <subcellularLocation>
        <location evidence="1">Cytoplasm</location>
    </subcellularLocation>
</comment>
<dbReference type="GO" id="GO:0008474">
    <property type="term" value="F:palmitoyl-(protein) hydrolase activity"/>
    <property type="evidence" value="ECO:0007669"/>
    <property type="project" value="UniProtKB-EC"/>
</dbReference>
<comment type="similarity">
    <text evidence="2">Belongs to the AB hydrolase superfamily. AB hydrolase 2 family.</text>
</comment>
<dbReference type="InterPro" id="IPR029058">
    <property type="entry name" value="AB_hydrolase_fold"/>
</dbReference>
<accession>A0AA88Y8N3</accession>
<comment type="caution">
    <text evidence="12">The sequence shown here is derived from an EMBL/GenBank/DDBJ whole genome shotgun (WGS) entry which is preliminary data.</text>
</comment>
<evidence type="ECO:0000256" key="8">
    <source>
        <dbReference type="ARBA" id="ARBA00031195"/>
    </source>
</evidence>
<keyword evidence="5" id="KW-0378">Hydrolase</keyword>